<dbReference type="EMBL" id="FNBD01000014">
    <property type="protein sequence ID" value="SDF41351.1"/>
    <property type="molecule type" value="Genomic_DNA"/>
</dbReference>
<reference evidence="2" key="1">
    <citation type="submission" date="2016-10" db="EMBL/GenBank/DDBJ databases">
        <authorList>
            <person name="Varghese N."/>
            <person name="Submissions S."/>
        </authorList>
    </citation>
    <scope>NUCLEOTIDE SEQUENCE [LARGE SCALE GENOMIC DNA]</scope>
    <source>
        <strain evidence="2">DSM 24729</strain>
    </source>
</reference>
<dbReference type="AlphaFoldDB" id="A0A1G7KW59"/>
<proteinExistence type="predicted"/>
<gene>
    <name evidence="1" type="ORF">SAMN04487992_11440</name>
</gene>
<protein>
    <submittedName>
        <fullName evidence="1">Uncharacterized protein</fullName>
    </submittedName>
</protein>
<organism evidence="1 2">
    <name type="scientific">Cellulophaga baltica</name>
    <dbReference type="NCBI Taxonomy" id="76594"/>
    <lineage>
        <taxon>Bacteria</taxon>
        <taxon>Pseudomonadati</taxon>
        <taxon>Bacteroidota</taxon>
        <taxon>Flavobacteriia</taxon>
        <taxon>Flavobacteriales</taxon>
        <taxon>Flavobacteriaceae</taxon>
        <taxon>Cellulophaga</taxon>
    </lineage>
</organism>
<accession>A0A1G7KW59</accession>
<dbReference type="Proteomes" id="UP000182114">
    <property type="component" value="Unassembled WGS sequence"/>
</dbReference>
<keyword evidence="2" id="KW-1185">Reference proteome</keyword>
<sequence length="137" mass="16392">MKERPINHKNVLLLGASLEVLHQESKEWLETISFWSYEAQFFKNLLKQVKTNETRYQQMLQTLDTIYNQLFKFLKKDIVVHEKNLAQLQELTIGFSDTDYRDEHKQLSESMSLLTQDFKELKMTIFDFVKQRTLLDG</sequence>
<evidence type="ECO:0000313" key="2">
    <source>
        <dbReference type="Proteomes" id="UP000182114"/>
    </source>
</evidence>
<name>A0A1G7KW59_9FLAO</name>
<dbReference type="eggNOG" id="ENOG502ZYA2">
    <property type="taxonomic scope" value="Bacteria"/>
</dbReference>
<evidence type="ECO:0000313" key="1">
    <source>
        <dbReference type="EMBL" id="SDF41351.1"/>
    </source>
</evidence>